<feature type="compositionally biased region" description="Basic and acidic residues" evidence="1">
    <location>
        <begin position="1557"/>
        <end position="1584"/>
    </location>
</feature>
<dbReference type="InterPro" id="IPR011047">
    <property type="entry name" value="Quinoprotein_ADH-like_sf"/>
</dbReference>
<gene>
    <name evidence="3" type="ORF">KIPB_004360</name>
</gene>
<feature type="domain" description="BEACH" evidence="2">
    <location>
        <begin position="1"/>
        <end position="108"/>
    </location>
</feature>
<evidence type="ECO:0000259" key="2">
    <source>
        <dbReference type="PROSITE" id="PS50197"/>
    </source>
</evidence>
<feature type="compositionally biased region" description="Polar residues" evidence="1">
    <location>
        <begin position="941"/>
        <end position="959"/>
    </location>
</feature>
<dbReference type="Proteomes" id="UP000265618">
    <property type="component" value="Unassembled WGS sequence"/>
</dbReference>
<evidence type="ECO:0000313" key="4">
    <source>
        <dbReference type="Proteomes" id="UP000265618"/>
    </source>
</evidence>
<feature type="compositionally biased region" description="Low complexity" evidence="1">
    <location>
        <begin position="1035"/>
        <end position="1046"/>
    </location>
</feature>
<name>A0A9K3GI46_9EUKA</name>
<feature type="region of interest" description="Disordered" evidence="1">
    <location>
        <begin position="583"/>
        <end position="623"/>
    </location>
</feature>
<feature type="region of interest" description="Disordered" evidence="1">
    <location>
        <begin position="866"/>
        <end position="1132"/>
    </location>
</feature>
<dbReference type="InterPro" id="IPR036372">
    <property type="entry name" value="BEACH_dom_sf"/>
</dbReference>
<feature type="compositionally biased region" description="Basic and acidic residues" evidence="1">
    <location>
        <begin position="990"/>
        <end position="1004"/>
    </location>
</feature>
<dbReference type="EMBL" id="BDIP01000924">
    <property type="protein sequence ID" value="GIQ83100.1"/>
    <property type="molecule type" value="Genomic_DNA"/>
</dbReference>
<dbReference type="PANTHER" id="PTHR13585">
    <property type="entry name" value="CHASCON, ISOFORM D-RELATED"/>
    <property type="match status" value="1"/>
</dbReference>
<accession>A0A9K3GI46</accession>
<feature type="compositionally biased region" description="Basic and acidic residues" evidence="1">
    <location>
        <begin position="1329"/>
        <end position="1341"/>
    </location>
</feature>
<feature type="compositionally biased region" description="Basic and acidic residues" evidence="1">
    <location>
        <begin position="610"/>
        <end position="623"/>
    </location>
</feature>
<feature type="compositionally biased region" description="Basic and acidic residues" evidence="1">
    <location>
        <begin position="584"/>
        <end position="598"/>
    </location>
</feature>
<feature type="compositionally biased region" description="Basic and acidic residues" evidence="1">
    <location>
        <begin position="764"/>
        <end position="773"/>
    </location>
</feature>
<feature type="region of interest" description="Disordered" evidence="1">
    <location>
        <begin position="749"/>
        <end position="776"/>
    </location>
</feature>
<dbReference type="SUPFAM" id="SSF81837">
    <property type="entry name" value="BEACH domain"/>
    <property type="match status" value="1"/>
</dbReference>
<dbReference type="InterPro" id="IPR052824">
    <property type="entry name" value="m6A_RNA_Methylation_Regulator"/>
</dbReference>
<dbReference type="Gene3D" id="1.10.1540.10">
    <property type="entry name" value="BEACH domain"/>
    <property type="match status" value="1"/>
</dbReference>
<feature type="compositionally biased region" description="Basic and acidic residues" evidence="1">
    <location>
        <begin position="1837"/>
        <end position="1858"/>
    </location>
</feature>
<comment type="caution">
    <text evidence="3">The sequence shown here is derived from an EMBL/GenBank/DDBJ whole genome shotgun (WGS) entry which is preliminary data.</text>
</comment>
<feature type="region of interest" description="Disordered" evidence="1">
    <location>
        <begin position="1554"/>
        <end position="1597"/>
    </location>
</feature>
<organism evidence="3 4">
    <name type="scientific">Kipferlia bialata</name>
    <dbReference type="NCBI Taxonomy" id="797122"/>
    <lineage>
        <taxon>Eukaryota</taxon>
        <taxon>Metamonada</taxon>
        <taxon>Carpediemonas-like organisms</taxon>
        <taxon>Kipferlia</taxon>
    </lineage>
</organism>
<feature type="compositionally biased region" description="Basic and acidic residues" evidence="1">
    <location>
        <begin position="1089"/>
        <end position="1114"/>
    </location>
</feature>
<protein>
    <recommendedName>
        <fullName evidence="2">BEACH domain-containing protein</fullName>
    </recommendedName>
</protein>
<feature type="compositionally biased region" description="Polar residues" evidence="1">
    <location>
        <begin position="968"/>
        <end position="985"/>
    </location>
</feature>
<keyword evidence="4" id="KW-1185">Reference proteome</keyword>
<feature type="region of interest" description="Disordered" evidence="1">
    <location>
        <begin position="1687"/>
        <end position="1707"/>
    </location>
</feature>
<evidence type="ECO:0000256" key="1">
    <source>
        <dbReference type="SAM" id="MobiDB-lite"/>
    </source>
</evidence>
<dbReference type="Pfam" id="PF02138">
    <property type="entry name" value="Beach"/>
    <property type="match status" value="1"/>
</dbReference>
<dbReference type="SUPFAM" id="SSF50998">
    <property type="entry name" value="Quinoprotein alcohol dehydrogenase-like"/>
    <property type="match status" value="1"/>
</dbReference>
<sequence length="2144" mass="230893">MQLPDWTQTPAQFVRWHRECLESPEVSAKLHLWIDMIFGTGIDTDSVSGGFTSTAAADRQNYPLRDNAIKSKGISPLFTAAHPRRLVYPTSRPYHTPTRDMGMGHTDIGSGSGASPGTRGVAGGPGLSASVMACKGLTSPGKLSFPIPPHHSYADQGPLSKALSLPPAVVDTERARQRQAAGPVIGTRDHDMVSGFVRDFNDDAYLSLWQSVVSRTQDEREQGRNNMLFAKDRICAARMILKLVQNRFYATPSDLDRMRREGHWSLPLLDVLTDEAALLSNEPLTFTPLPHTATSVSDITSITCDPPTPVARDPPSTLVSPACRAIHTLPTWVQPMLEVCAALETSSTALSVSSSSLSYSPADPLFRLGAAKLAHTDQGKEGEGLGVLETALFFEDAFCGSAGIGQIHQDKGRGSGREGAQGGSRPTTLKECLGQVVSALTCGTLSARTVLCVLSRPYRGALYSYPVRQALRLYTATYRWVSAIGSAQLARQFLDGTSGIVRRDLQVSCLLLQQATPALSTSSAQNGVTLQTICSAISEEHRRLVSQRDITSRTGALGHVAQTLGRDVTALVKVISHLQTLTRSGREKERERERERARGFSSTSQSRSVLSRDVRDSGETEKDTAIPSLRRVTGVEFTFGIYLGRLCVTHILSLYYGALQRIRLSLLACHVLVPEDAPPHPAPLTSLSDIASVDALMALEVHISTSISVVTPRCVLYTFLLPLLKALLCVPRWIAEYLQLDVGAAIAANTNTSQGPTTPRRGHRERERERERPPSMTLGQAVPTEYAVCLCDTMVRLIVRCLPVVGQGYVNSVVMPLVTASLTTRVNDAIKTCHVLQQMRQVSRFGDEQDTMSVGTTPITANVFNQSTVRGYPMSPDRQGEGPNTQGQKGVSSPLSFSLSTRIDPSRRKEHQRERESESSEVSFDNMHSDDDSYSEHPFGNNLTQNRFGSFRSQPTKASPMSVLDSASHAQQGDATHTSMQERQSLAQAQRDRERERERERDLESLDFTPEQGRRSMHKRTHSLQEINRAVDYPDSSPSSSSSSVSNDDRDRDRAMGGQDGSLSDTDSLPHEMALGREMGRESPFSPARVRERDSGKMPSVLHRERERERDKRSMGPRNYFLTSPSHSPMGKGPSIVLPDEASADSFAFSLDDRSGPIPTMHHGVDDGTRRELAVQRALVCVMAVYSLTELVARLAQCVSDGEREREKRERETLSAPSPPETVSADPPSTAHPLVCPTSVFMACLDPIFSVSQLAGGSRGAETGTPEVQDEKVGSLLAVLLCDPPLYAPQLGYRQLRSVLACVTGNPVREGERPEDRRGSVHHSPVQALREREREREKERERDRLMAQASLVPASFMGPFGSGPHVSPHPQTTLPQRAHTVQVQGACTTLAEYVALSKGTVQRLTLLCPPSLKAVCVDVNALFAPCLHPRVNASMDQYPSVSGVTLTQGMPRGSIYPSALQGQSQSDPVRRSTVMHPPRVASQITPCRSCPTDIPWHLGREDSSLRVGLALGSSPGQDEAQFAASMVGVFGKYFGDESGGTFNGWGVTGTLVDTVDPEQREGGREGDADSEGEAHSPIDRDAGQDRLSGSGSGSSFMRRMSVGAGAAGYGEQLPRGAEAEAEAEGDGYAMATHQACFALEARPAAYPDGTMLAIMPDAPSPVRVFNVYPSAQSVPSPLPTAINGSPGMSPYVGHQPRREREGVARGRETAPEAVTFHGKGDREGLPFTGLWKPTCGAFAADGHSVVVGTCSSLVHHDYRTGRHIGTFRTTAPARPCSESTVMRLISSRSIIHGQNTLSSLGHTMSVSQAVGGKISASALLPSIAEPVPPRGRGGKKDKKDSKEKEREKERERVAREAQDGIQHLMPSVHGAVKDLSPVASVCPIPSLGSAVVAAGYANGTVALYDLRTSDRHSLQVSLGKRRDWVTHLCAEGYGTTGTMGPGLVASCGDAVSHLDLRTGSLLDSHTCSGMVTSIGWGAMGVYASTLSTVKQGMATSAQVASLSLITSPSLSRSPILTSLLRERQVQPTSALGGGGTVSTTFNRPLPDPGIAVLQPDAATVYVAFRRGYAIGNALTAVSSVLSGQGERERTGGEVYGRQFKAPASSPGGWLEHLVHNSHVTQATLLPGSNVLVTAWSDGLVRIVQ</sequence>
<feature type="region of interest" description="Disordered" evidence="1">
    <location>
        <begin position="1309"/>
        <end position="1341"/>
    </location>
</feature>
<feature type="compositionally biased region" description="Polar residues" evidence="1">
    <location>
        <begin position="882"/>
        <end position="903"/>
    </location>
</feature>
<evidence type="ECO:0000313" key="3">
    <source>
        <dbReference type="EMBL" id="GIQ83100.1"/>
    </source>
</evidence>
<dbReference type="PANTHER" id="PTHR13585:SF19">
    <property type="entry name" value="ZINC FINGER CCCH DOMAIN-CONTAINING PROTEIN 13"/>
    <property type="match status" value="1"/>
</dbReference>
<dbReference type="InterPro" id="IPR000409">
    <property type="entry name" value="BEACH_dom"/>
</dbReference>
<feature type="region of interest" description="Disordered" evidence="1">
    <location>
        <begin position="1821"/>
        <end position="1858"/>
    </location>
</feature>
<feature type="compositionally biased region" description="Basic and acidic residues" evidence="1">
    <location>
        <begin position="1068"/>
        <end position="1081"/>
    </location>
</feature>
<reference evidence="3 4" key="1">
    <citation type="journal article" date="2018" name="PLoS ONE">
        <title>The draft genome of Kipferlia bialata reveals reductive genome evolution in fornicate parasites.</title>
        <authorList>
            <person name="Tanifuji G."/>
            <person name="Takabayashi S."/>
            <person name="Kume K."/>
            <person name="Takagi M."/>
            <person name="Nakayama T."/>
            <person name="Kamikawa R."/>
            <person name="Inagaki Y."/>
            <person name="Hashimoto T."/>
        </authorList>
    </citation>
    <scope>NUCLEOTIDE SEQUENCE [LARGE SCALE GENOMIC DNA]</scope>
    <source>
        <strain evidence="3">NY0173</strain>
    </source>
</reference>
<proteinExistence type="predicted"/>
<feature type="compositionally biased region" description="Basic and acidic residues" evidence="1">
    <location>
        <begin position="904"/>
        <end position="918"/>
    </location>
</feature>
<feature type="compositionally biased region" description="Basic and acidic residues" evidence="1">
    <location>
        <begin position="1201"/>
        <end position="1213"/>
    </location>
</feature>
<feature type="region of interest" description="Disordered" evidence="1">
    <location>
        <begin position="1199"/>
        <end position="1230"/>
    </location>
</feature>
<feature type="compositionally biased region" description="Basic and acidic residues" evidence="1">
    <location>
        <begin position="1309"/>
        <end position="1319"/>
    </location>
</feature>
<dbReference type="PROSITE" id="PS50197">
    <property type="entry name" value="BEACH"/>
    <property type="match status" value="1"/>
</dbReference>
<dbReference type="OrthoDB" id="29306at2759"/>
<feature type="compositionally biased region" description="Basic and acidic residues" evidence="1">
    <location>
        <begin position="1696"/>
        <end position="1707"/>
    </location>
</feature>